<organism evidence="1 2">
    <name type="scientific">Cladophialophora immunda</name>
    <dbReference type="NCBI Taxonomy" id="569365"/>
    <lineage>
        <taxon>Eukaryota</taxon>
        <taxon>Fungi</taxon>
        <taxon>Dikarya</taxon>
        <taxon>Ascomycota</taxon>
        <taxon>Pezizomycotina</taxon>
        <taxon>Eurotiomycetes</taxon>
        <taxon>Chaetothyriomycetidae</taxon>
        <taxon>Chaetothyriales</taxon>
        <taxon>Herpotrichiellaceae</taxon>
        <taxon>Cladophialophora</taxon>
    </lineage>
</organism>
<dbReference type="RefSeq" id="XP_016253636.1">
    <property type="nucleotide sequence ID" value="XM_016386708.1"/>
</dbReference>
<proteinExistence type="predicted"/>
<evidence type="ECO:0000313" key="1">
    <source>
        <dbReference type="EMBL" id="KIW33420.1"/>
    </source>
</evidence>
<dbReference type="HOGENOM" id="CLU_056574_1_0_1"/>
<evidence type="ECO:0000313" key="2">
    <source>
        <dbReference type="Proteomes" id="UP000054466"/>
    </source>
</evidence>
<sequence>MKGLRTVLDWDGTLTKRDTLHVVAAIGYQRNRHRDLMPWDQIVQAYMSDYRRHRDAYHPARPDRRTRAQESAWLASLKDVELRSVHRVQGAGIFADVTEQEICRAAEDAVRNSEVQLRDGWEDIVSLARHSRDDGAAPSPVSIISVNWSAAFIRACLSSALGDAAPAKGTIDAIPILANRLACEPSGGVPGPAGIRTSADKLDALNALRDGGDCDVLYVGDSPTDFDCLVAADVGVCVRDDPMGSGQAELKESLERVGVEVSRLDWDGWAEYQREVLRGQRGQTKANIIRPVVWWVADLREVAAFAEKYYHLD</sequence>
<dbReference type="InterPro" id="IPR050849">
    <property type="entry name" value="HAD-like_hydrolase_phosphatase"/>
</dbReference>
<dbReference type="GeneID" id="27339466"/>
<reference evidence="1 2" key="1">
    <citation type="submission" date="2015-01" db="EMBL/GenBank/DDBJ databases">
        <title>The Genome Sequence of Cladophialophora immunda CBS83496.</title>
        <authorList>
            <consortium name="The Broad Institute Genomics Platform"/>
            <person name="Cuomo C."/>
            <person name="de Hoog S."/>
            <person name="Gorbushina A."/>
            <person name="Stielow B."/>
            <person name="Teixiera M."/>
            <person name="Abouelleil A."/>
            <person name="Chapman S.B."/>
            <person name="Priest M."/>
            <person name="Young S.K."/>
            <person name="Wortman J."/>
            <person name="Nusbaum C."/>
            <person name="Birren B."/>
        </authorList>
    </citation>
    <scope>NUCLEOTIDE SEQUENCE [LARGE SCALE GENOMIC DNA]</scope>
    <source>
        <strain evidence="1 2">CBS 83496</strain>
    </source>
</reference>
<dbReference type="InterPro" id="IPR023214">
    <property type="entry name" value="HAD_sf"/>
</dbReference>
<dbReference type="SUPFAM" id="SSF56784">
    <property type="entry name" value="HAD-like"/>
    <property type="match status" value="1"/>
</dbReference>
<gene>
    <name evidence="1" type="ORF">PV07_00272</name>
</gene>
<keyword evidence="2" id="KW-1185">Reference proteome</keyword>
<protein>
    <recommendedName>
        <fullName evidence="3">Haloacid dehalogenase-like hydrolase</fullName>
    </recommendedName>
</protein>
<dbReference type="InterPro" id="IPR036412">
    <property type="entry name" value="HAD-like_sf"/>
</dbReference>
<dbReference type="VEuPathDB" id="FungiDB:PV07_00272"/>
<dbReference type="STRING" id="569365.A0A0D2CU39"/>
<dbReference type="EMBL" id="KN847040">
    <property type="protein sequence ID" value="KIW33420.1"/>
    <property type="molecule type" value="Genomic_DNA"/>
</dbReference>
<dbReference type="Gene3D" id="3.40.50.1000">
    <property type="entry name" value="HAD superfamily/HAD-like"/>
    <property type="match status" value="1"/>
</dbReference>
<dbReference type="Proteomes" id="UP000054466">
    <property type="component" value="Unassembled WGS sequence"/>
</dbReference>
<accession>A0A0D2CU39</accession>
<evidence type="ECO:0008006" key="3">
    <source>
        <dbReference type="Google" id="ProtNLM"/>
    </source>
</evidence>
<name>A0A0D2CU39_9EURO</name>
<dbReference type="OrthoDB" id="10255128at2759"/>
<dbReference type="PANTHER" id="PTHR28181:SF1">
    <property type="entry name" value="COLD TOLERANCE PROTEIN 1"/>
    <property type="match status" value="1"/>
</dbReference>
<dbReference type="PANTHER" id="PTHR28181">
    <property type="entry name" value="UPF0655 PROTEIN YCR015C"/>
    <property type="match status" value="1"/>
</dbReference>
<dbReference type="AlphaFoldDB" id="A0A0D2CU39"/>